<dbReference type="KEGG" id="bze:COCCADRAFT_110166"/>
<dbReference type="HOGENOM" id="CLU_200649_0_0_1"/>
<dbReference type="AlphaFoldDB" id="W6YA59"/>
<dbReference type="RefSeq" id="XP_007717642.1">
    <property type="nucleotide sequence ID" value="XM_007719452.1"/>
</dbReference>
<protein>
    <submittedName>
        <fullName evidence="1">Uncharacterized protein</fullName>
    </submittedName>
</protein>
<dbReference type="GeneID" id="19144045"/>
<keyword evidence="2" id="KW-1185">Reference proteome</keyword>
<dbReference type="OrthoDB" id="3683549at2759"/>
<proteinExistence type="predicted"/>
<sequence length="74" mass="8534">MTTGKRLDRRTIVTVCLVAACLQCNRRRSLQWGEVLLYIKLKRPDAFPTPPCCTPFLPGDRKLTRMHCARFILS</sequence>
<name>W6YA59_COCC2</name>
<organism evidence="1 2">
    <name type="scientific">Cochliobolus carbonum (strain 26-R-13)</name>
    <name type="common">Maize leaf spot fungus</name>
    <name type="synonym">Bipolaris zeicola</name>
    <dbReference type="NCBI Taxonomy" id="930089"/>
    <lineage>
        <taxon>Eukaryota</taxon>
        <taxon>Fungi</taxon>
        <taxon>Dikarya</taxon>
        <taxon>Ascomycota</taxon>
        <taxon>Pezizomycotina</taxon>
        <taxon>Dothideomycetes</taxon>
        <taxon>Pleosporomycetidae</taxon>
        <taxon>Pleosporales</taxon>
        <taxon>Pleosporineae</taxon>
        <taxon>Pleosporaceae</taxon>
        <taxon>Bipolaris</taxon>
    </lineage>
</organism>
<accession>W6YA59</accession>
<dbReference type="Proteomes" id="UP000053841">
    <property type="component" value="Unassembled WGS sequence"/>
</dbReference>
<evidence type="ECO:0000313" key="1">
    <source>
        <dbReference type="EMBL" id="EUC28046.1"/>
    </source>
</evidence>
<dbReference type="PROSITE" id="PS51257">
    <property type="entry name" value="PROKAR_LIPOPROTEIN"/>
    <property type="match status" value="1"/>
</dbReference>
<evidence type="ECO:0000313" key="2">
    <source>
        <dbReference type="Proteomes" id="UP000053841"/>
    </source>
</evidence>
<gene>
    <name evidence="1" type="ORF">COCCADRAFT_110166</name>
</gene>
<dbReference type="EMBL" id="KI964848">
    <property type="protein sequence ID" value="EUC28046.1"/>
    <property type="molecule type" value="Genomic_DNA"/>
</dbReference>
<reference evidence="1 2" key="1">
    <citation type="journal article" date="2013" name="PLoS Genet.">
        <title>Comparative genome structure, secondary metabolite, and effector coding capacity across Cochliobolus pathogens.</title>
        <authorList>
            <person name="Condon B.J."/>
            <person name="Leng Y."/>
            <person name="Wu D."/>
            <person name="Bushley K.E."/>
            <person name="Ohm R.A."/>
            <person name="Otillar R."/>
            <person name="Martin J."/>
            <person name="Schackwitz W."/>
            <person name="Grimwood J."/>
            <person name="MohdZainudin N."/>
            <person name="Xue C."/>
            <person name="Wang R."/>
            <person name="Manning V.A."/>
            <person name="Dhillon B."/>
            <person name="Tu Z.J."/>
            <person name="Steffenson B.J."/>
            <person name="Salamov A."/>
            <person name="Sun H."/>
            <person name="Lowry S."/>
            <person name="LaButti K."/>
            <person name="Han J."/>
            <person name="Copeland A."/>
            <person name="Lindquist E."/>
            <person name="Barry K."/>
            <person name="Schmutz J."/>
            <person name="Baker S.E."/>
            <person name="Ciuffetti L.M."/>
            <person name="Grigoriev I.V."/>
            <person name="Zhong S."/>
            <person name="Turgeon B.G."/>
        </authorList>
    </citation>
    <scope>NUCLEOTIDE SEQUENCE [LARGE SCALE GENOMIC DNA]</scope>
    <source>
        <strain evidence="1 2">26-R-13</strain>
    </source>
</reference>